<keyword evidence="2" id="KW-1185">Reference proteome</keyword>
<dbReference type="InterPro" id="IPR021889">
    <property type="entry name" value="DUF3500"/>
</dbReference>
<evidence type="ECO:0000313" key="2">
    <source>
        <dbReference type="Proteomes" id="UP000663801"/>
    </source>
</evidence>
<name>A0A939C6U6_9ACTN</name>
<proteinExistence type="predicted"/>
<dbReference type="Proteomes" id="UP000663801">
    <property type="component" value="Unassembled WGS sequence"/>
</dbReference>
<reference evidence="1" key="1">
    <citation type="submission" date="2021-01" db="EMBL/GenBank/DDBJ databases">
        <title>KCTC 19127 draft genome.</title>
        <authorList>
            <person name="An D."/>
        </authorList>
    </citation>
    <scope>NUCLEOTIDE SEQUENCE</scope>
    <source>
        <strain evidence="1">KCTC 19127</strain>
    </source>
</reference>
<accession>A0A939C6U6</accession>
<comment type="caution">
    <text evidence="1">The sequence shown here is derived from an EMBL/GenBank/DDBJ whole genome shotgun (WGS) entry which is preliminary data.</text>
</comment>
<gene>
    <name evidence="1" type="ORF">JL107_13765</name>
</gene>
<evidence type="ECO:0000313" key="1">
    <source>
        <dbReference type="EMBL" id="MBM9477512.1"/>
    </source>
</evidence>
<dbReference type="AlphaFoldDB" id="A0A939C6U6"/>
<dbReference type="EMBL" id="JAERWL010000010">
    <property type="protein sequence ID" value="MBM9477512.1"/>
    <property type="molecule type" value="Genomic_DNA"/>
</dbReference>
<dbReference type="RefSeq" id="WP_205257604.1">
    <property type="nucleotide sequence ID" value="NZ_BAAAPV010000003.1"/>
</dbReference>
<dbReference type="Pfam" id="PF12006">
    <property type="entry name" value="DUF3500"/>
    <property type="match status" value="1"/>
</dbReference>
<sequence length="127" mass="13518">MTTVVASPFALPLARTRSGRTTLVAAPDPRGLRVADLDASRQADVLQVLAILVHTLGPAVGMAEVHRHWDETYLGRVAGTGGPALGWWFRLQNPVLSCEFDSDVPDPFGPDVIIPVALTTPARVTAP</sequence>
<organism evidence="1 2">
    <name type="scientific">Nakamurella flavida</name>
    <dbReference type="NCBI Taxonomy" id="363630"/>
    <lineage>
        <taxon>Bacteria</taxon>
        <taxon>Bacillati</taxon>
        <taxon>Actinomycetota</taxon>
        <taxon>Actinomycetes</taxon>
        <taxon>Nakamurellales</taxon>
        <taxon>Nakamurellaceae</taxon>
        <taxon>Nakamurella</taxon>
    </lineage>
</organism>
<protein>
    <submittedName>
        <fullName evidence="1">DUF3500 domain-containing protein</fullName>
    </submittedName>
</protein>